<dbReference type="EMBL" id="FLUV01001735">
    <property type="protein sequence ID" value="SBW24350.1"/>
    <property type="molecule type" value="Genomic_DNA"/>
</dbReference>
<keyword evidence="2 5" id="KW-0012">Acyltransferase</keyword>
<protein>
    <submittedName>
        <fullName evidence="5">Acetoacetyl CoA synthase NphT7</fullName>
        <ecNumber evidence="5">2.3.1.194</ecNumber>
    </submittedName>
</protein>
<dbReference type="InterPro" id="IPR013747">
    <property type="entry name" value="ACP_syn_III_C"/>
</dbReference>
<dbReference type="GO" id="GO:0006633">
    <property type="term" value="P:fatty acid biosynthetic process"/>
    <property type="evidence" value="ECO:0007669"/>
    <property type="project" value="InterPro"/>
</dbReference>
<dbReference type="SUPFAM" id="SSF53901">
    <property type="entry name" value="Thiolase-like"/>
    <property type="match status" value="1"/>
</dbReference>
<keyword evidence="1 5" id="KW-0808">Transferase</keyword>
<dbReference type="Gene3D" id="3.40.47.10">
    <property type="match status" value="1"/>
</dbReference>
<dbReference type="GO" id="GO:0044550">
    <property type="term" value="P:secondary metabolite biosynthetic process"/>
    <property type="evidence" value="ECO:0007669"/>
    <property type="project" value="TreeGrafter"/>
</dbReference>
<accession>A0A1C3P3K2</accession>
<dbReference type="InterPro" id="IPR013751">
    <property type="entry name" value="ACP_syn_III_N"/>
</dbReference>
<dbReference type="PANTHER" id="PTHR34069">
    <property type="entry name" value="3-OXOACYL-[ACYL-CARRIER-PROTEIN] SYNTHASE 3"/>
    <property type="match status" value="1"/>
</dbReference>
<feature type="domain" description="Beta-ketoacyl-[acyl-carrier-protein] synthase III N-terminal" evidence="4">
    <location>
        <begin position="38"/>
        <end position="117"/>
    </location>
</feature>
<organism evidence="5 6">
    <name type="scientific">Candidatus Protofrankia californiensis</name>
    <dbReference type="NCBI Taxonomy" id="1839754"/>
    <lineage>
        <taxon>Bacteria</taxon>
        <taxon>Bacillati</taxon>
        <taxon>Actinomycetota</taxon>
        <taxon>Actinomycetes</taxon>
        <taxon>Frankiales</taxon>
        <taxon>Frankiaceae</taxon>
        <taxon>Protofrankia</taxon>
    </lineage>
</organism>
<dbReference type="EC" id="2.3.1.194" evidence="5"/>
<dbReference type="CDD" id="cd00830">
    <property type="entry name" value="KAS_III"/>
    <property type="match status" value="1"/>
</dbReference>
<evidence type="ECO:0000256" key="1">
    <source>
        <dbReference type="ARBA" id="ARBA00022679"/>
    </source>
</evidence>
<evidence type="ECO:0000313" key="6">
    <source>
        <dbReference type="Proteomes" id="UP000199013"/>
    </source>
</evidence>
<dbReference type="NCBIfam" id="NF006829">
    <property type="entry name" value="PRK09352.1"/>
    <property type="match status" value="1"/>
</dbReference>
<feature type="domain" description="Beta-ketoacyl-[acyl-carrier-protein] synthase III C-terminal" evidence="3">
    <location>
        <begin position="169"/>
        <end position="258"/>
    </location>
</feature>
<dbReference type="GO" id="GO:0004315">
    <property type="term" value="F:3-oxoacyl-[acyl-carrier-protein] synthase activity"/>
    <property type="evidence" value="ECO:0007669"/>
    <property type="project" value="InterPro"/>
</dbReference>
<evidence type="ECO:0000256" key="2">
    <source>
        <dbReference type="ARBA" id="ARBA00023315"/>
    </source>
</evidence>
<dbReference type="Pfam" id="PF08545">
    <property type="entry name" value="ACP_syn_III"/>
    <property type="match status" value="1"/>
</dbReference>
<dbReference type="PANTHER" id="PTHR34069:SF2">
    <property type="entry name" value="BETA-KETOACYL-[ACYL-CARRIER-PROTEIN] SYNTHASE III"/>
    <property type="match status" value="1"/>
</dbReference>
<keyword evidence="6" id="KW-1185">Reference proteome</keyword>
<gene>
    <name evidence="5" type="primary">nphT7</name>
    <name evidence="5" type="ORF">FDG2_4122</name>
</gene>
<evidence type="ECO:0000313" key="5">
    <source>
        <dbReference type="EMBL" id="SBW24350.1"/>
    </source>
</evidence>
<reference evidence="6" key="1">
    <citation type="submission" date="2016-02" db="EMBL/GenBank/DDBJ databases">
        <authorList>
            <person name="Wibberg D."/>
        </authorList>
    </citation>
    <scope>NUCLEOTIDE SEQUENCE [LARGE SCALE GENOMIC DNA]</scope>
</reference>
<sequence>MATDIDLIVLATSTPDQPMPATACHVQAAIGATRAFAFDVEAVCSGFVCALIVADAMLANNPAYSTALVIGADTYSRVLDYTDRRTAVLFGDGAGAVVLGKVPGGKGLLASTLSSDGRGADLVKIPAGGSRIPASLHTLEEGKHYFAMDGREVRRLAAEKMPAVVTDLLKAADVTLSDVDLIVPHQANGVMLAELAATLGLAPGVLHLTVGRYGNTGAASVPITLDDAVRAGLLTQDSLLLLVALGGGMTWGGAALPWTCASTGRSPVPPTQVKE</sequence>
<name>A0A1C3P3K2_9ACTN</name>
<dbReference type="Proteomes" id="UP000199013">
    <property type="component" value="Unassembled WGS sequence"/>
</dbReference>
<proteinExistence type="predicted"/>
<dbReference type="AlphaFoldDB" id="A0A1C3P3K2"/>
<evidence type="ECO:0000259" key="3">
    <source>
        <dbReference type="Pfam" id="PF08541"/>
    </source>
</evidence>
<dbReference type="Pfam" id="PF08541">
    <property type="entry name" value="ACP_syn_III_C"/>
    <property type="match status" value="1"/>
</dbReference>
<evidence type="ECO:0000259" key="4">
    <source>
        <dbReference type="Pfam" id="PF08545"/>
    </source>
</evidence>
<dbReference type="InterPro" id="IPR016039">
    <property type="entry name" value="Thiolase-like"/>
</dbReference>